<name>A0A3N4IKE0_ASCIM</name>
<dbReference type="Proteomes" id="UP000275078">
    <property type="component" value="Unassembled WGS sequence"/>
</dbReference>
<organism evidence="2 3">
    <name type="scientific">Ascobolus immersus RN42</name>
    <dbReference type="NCBI Taxonomy" id="1160509"/>
    <lineage>
        <taxon>Eukaryota</taxon>
        <taxon>Fungi</taxon>
        <taxon>Dikarya</taxon>
        <taxon>Ascomycota</taxon>
        <taxon>Pezizomycotina</taxon>
        <taxon>Pezizomycetes</taxon>
        <taxon>Pezizales</taxon>
        <taxon>Ascobolaceae</taxon>
        <taxon>Ascobolus</taxon>
    </lineage>
</organism>
<evidence type="ECO:0000313" key="2">
    <source>
        <dbReference type="EMBL" id="RPA82094.1"/>
    </source>
</evidence>
<keyword evidence="1" id="KW-0472">Membrane</keyword>
<proteinExistence type="predicted"/>
<gene>
    <name evidence="2" type="ORF">BJ508DRAFT_100919</name>
</gene>
<sequence>MLRFTGIKITYRWDIGSSKSIYVFCLFSWRFGINGLIIGRICKANIRQLMHQLTQLQSRDCSSIELDYILRSPRLHIPFCDVQN</sequence>
<protein>
    <submittedName>
        <fullName evidence="2">Uncharacterized protein</fullName>
    </submittedName>
</protein>
<evidence type="ECO:0000313" key="3">
    <source>
        <dbReference type="Proteomes" id="UP000275078"/>
    </source>
</evidence>
<accession>A0A3N4IKE0</accession>
<keyword evidence="1" id="KW-0812">Transmembrane</keyword>
<feature type="transmembrane region" description="Helical" evidence="1">
    <location>
        <begin position="20"/>
        <end position="42"/>
    </location>
</feature>
<dbReference type="EMBL" id="ML119674">
    <property type="protein sequence ID" value="RPA82094.1"/>
    <property type="molecule type" value="Genomic_DNA"/>
</dbReference>
<evidence type="ECO:0000256" key="1">
    <source>
        <dbReference type="SAM" id="Phobius"/>
    </source>
</evidence>
<reference evidence="2 3" key="1">
    <citation type="journal article" date="2018" name="Nat. Ecol. Evol.">
        <title>Pezizomycetes genomes reveal the molecular basis of ectomycorrhizal truffle lifestyle.</title>
        <authorList>
            <person name="Murat C."/>
            <person name="Payen T."/>
            <person name="Noel B."/>
            <person name="Kuo A."/>
            <person name="Morin E."/>
            <person name="Chen J."/>
            <person name="Kohler A."/>
            <person name="Krizsan K."/>
            <person name="Balestrini R."/>
            <person name="Da Silva C."/>
            <person name="Montanini B."/>
            <person name="Hainaut M."/>
            <person name="Levati E."/>
            <person name="Barry K.W."/>
            <person name="Belfiori B."/>
            <person name="Cichocki N."/>
            <person name="Clum A."/>
            <person name="Dockter R.B."/>
            <person name="Fauchery L."/>
            <person name="Guy J."/>
            <person name="Iotti M."/>
            <person name="Le Tacon F."/>
            <person name="Lindquist E.A."/>
            <person name="Lipzen A."/>
            <person name="Malagnac F."/>
            <person name="Mello A."/>
            <person name="Molinier V."/>
            <person name="Miyauchi S."/>
            <person name="Poulain J."/>
            <person name="Riccioni C."/>
            <person name="Rubini A."/>
            <person name="Sitrit Y."/>
            <person name="Splivallo R."/>
            <person name="Traeger S."/>
            <person name="Wang M."/>
            <person name="Zifcakova L."/>
            <person name="Wipf D."/>
            <person name="Zambonelli A."/>
            <person name="Paolocci F."/>
            <person name="Nowrousian M."/>
            <person name="Ottonello S."/>
            <person name="Baldrian P."/>
            <person name="Spatafora J.W."/>
            <person name="Henrissat B."/>
            <person name="Nagy L.G."/>
            <person name="Aury J.M."/>
            <person name="Wincker P."/>
            <person name="Grigoriev I.V."/>
            <person name="Bonfante P."/>
            <person name="Martin F.M."/>
        </authorList>
    </citation>
    <scope>NUCLEOTIDE SEQUENCE [LARGE SCALE GENOMIC DNA]</scope>
    <source>
        <strain evidence="2 3">RN42</strain>
    </source>
</reference>
<dbReference type="AlphaFoldDB" id="A0A3N4IKE0"/>
<keyword evidence="1" id="KW-1133">Transmembrane helix</keyword>
<keyword evidence="3" id="KW-1185">Reference proteome</keyword>